<feature type="compositionally biased region" description="Pro residues" evidence="1">
    <location>
        <begin position="787"/>
        <end position="798"/>
    </location>
</feature>
<evidence type="ECO:0000313" key="2">
    <source>
        <dbReference type="EMBL" id="PPQ91597.1"/>
    </source>
</evidence>
<feature type="region of interest" description="Disordered" evidence="1">
    <location>
        <begin position="709"/>
        <end position="744"/>
    </location>
</feature>
<name>A0A409XLJ5_PSICY</name>
<dbReference type="AlphaFoldDB" id="A0A409XLJ5"/>
<accession>A0A409XLJ5</accession>
<feature type="compositionally biased region" description="Polar residues" evidence="1">
    <location>
        <begin position="709"/>
        <end position="734"/>
    </location>
</feature>
<evidence type="ECO:0000313" key="3">
    <source>
        <dbReference type="Proteomes" id="UP000283269"/>
    </source>
</evidence>
<dbReference type="EMBL" id="NHYD01001283">
    <property type="protein sequence ID" value="PPQ91597.1"/>
    <property type="molecule type" value="Genomic_DNA"/>
</dbReference>
<dbReference type="OrthoDB" id="2662290at2759"/>
<comment type="caution">
    <text evidence="2">The sequence shown here is derived from an EMBL/GenBank/DDBJ whole genome shotgun (WGS) entry which is preliminary data.</text>
</comment>
<dbReference type="STRING" id="93625.A0A409XLJ5"/>
<reference evidence="2 3" key="1">
    <citation type="journal article" date="2018" name="Evol. Lett.">
        <title>Horizontal gene cluster transfer increased hallucinogenic mushroom diversity.</title>
        <authorList>
            <person name="Reynolds H.T."/>
            <person name="Vijayakumar V."/>
            <person name="Gluck-Thaler E."/>
            <person name="Korotkin H.B."/>
            <person name="Matheny P.B."/>
            <person name="Slot J.C."/>
        </authorList>
    </citation>
    <scope>NUCLEOTIDE SEQUENCE [LARGE SCALE GENOMIC DNA]</scope>
    <source>
        <strain evidence="2 3">2631</strain>
    </source>
</reference>
<proteinExistence type="predicted"/>
<feature type="region of interest" description="Disordered" evidence="1">
    <location>
        <begin position="772"/>
        <end position="798"/>
    </location>
</feature>
<evidence type="ECO:0000256" key="1">
    <source>
        <dbReference type="SAM" id="MobiDB-lite"/>
    </source>
</evidence>
<dbReference type="InParanoid" id="A0A409XLJ5"/>
<dbReference type="Proteomes" id="UP000283269">
    <property type="component" value="Unassembled WGS sequence"/>
</dbReference>
<sequence length="798" mass="87152">MRRVARGASQNRSTRQLARPHPYGGPGGRLMNRLAGPSSNTIERPRISYLEGAEGVGISGGNFVTTDGDYIGEVIYNAGVTINNYAAEIPSSTVTQVSGDTSTPLPIQRSCDVYNRHLGCKGRGFPLWIPEPNNNLPIEYRRIGIDIGDVGIITKSGNFDFLFNICLPAEHPIHRDGVPEGFTPCRPVRSSDIHRYTEFDAGAFLTSTSVDKSRYEGEYLNGTLIFESSAMEGAILTMPDGADTLELANVLHFERYLAKNVASWYRYVLVERGRQVENGEVRLVIGRDNSRTWGMATFENASTHGDALQLKFKPMEENVLGSRRYTWESSGVASARTGPSRAQIEELTTEDNLDITNQTLFVRTLNARLKTKSWRKLTSAIAQELTQLYEDQESHDVPLESFSSSPSSSGGSSAQATDTYSSALRVPMIHYKGLAHLGSNPPAAGIAHPSNGINELALINILEDSDEIDVIITKDEDWISVITEDELVLPPAEELLTRIMKHSSPRVNKEDGFISFVPIPEPPSNIVGSSTAPPWVKVAESPSTPLSRWAVDVPSAPKREQPDNLFGVSKKLTKRPDIESSSMSNDDSTNLTTIWNILLNSDVGSTAVPMSSTLSTPRHGMGHWYSTPTEVGDTEMAREMELEGAVQNLETGTELQSLLVQPYKASLVDSVFPFSYTRSAQFIPLSERSTSLTPSTLSTPTILTPESALSVSTRASRLSTPKSVTSPASSSTIIKSVDESADRIQLDPDKEEVAGGGVYEGKIWRPRESLWRNNYGESGPRDLQAPNTPPSTPPDSGC</sequence>
<organism evidence="2 3">
    <name type="scientific">Psilocybe cyanescens</name>
    <dbReference type="NCBI Taxonomy" id="93625"/>
    <lineage>
        <taxon>Eukaryota</taxon>
        <taxon>Fungi</taxon>
        <taxon>Dikarya</taxon>
        <taxon>Basidiomycota</taxon>
        <taxon>Agaricomycotina</taxon>
        <taxon>Agaricomycetes</taxon>
        <taxon>Agaricomycetidae</taxon>
        <taxon>Agaricales</taxon>
        <taxon>Agaricineae</taxon>
        <taxon>Strophariaceae</taxon>
        <taxon>Psilocybe</taxon>
    </lineage>
</organism>
<gene>
    <name evidence="2" type="ORF">CVT25_013695</name>
</gene>
<protein>
    <submittedName>
        <fullName evidence="2">Uncharacterized protein</fullName>
    </submittedName>
</protein>
<keyword evidence="3" id="KW-1185">Reference proteome</keyword>
<feature type="region of interest" description="Disordered" evidence="1">
    <location>
        <begin position="1"/>
        <end position="39"/>
    </location>
</feature>
<feature type="region of interest" description="Disordered" evidence="1">
    <location>
        <begin position="392"/>
        <end position="416"/>
    </location>
</feature>
<feature type="compositionally biased region" description="Low complexity" evidence="1">
    <location>
        <begin position="401"/>
        <end position="413"/>
    </location>
</feature>